<evidence type="ECO:0000313" key="2">
    <source>
        <dbReference type="EnsemblPlants" id="OGLUM07G15050.1"/>
    </source>
</evidence>
<evidence type="ECO:0000256" key="1">
    <source>
        <dbReference type="SAM" id="MobiDB-lite"/>
    </source>
</evidence>
<organism evidence="2">
    <name type="scientific">Oryza glumipatula</name>
    <dbReference type="NCBI Taxonomy" id="40148"/>
    <lineage>
        <taxon>Eukaryota</taxon>
        <taxon>Viridiplantae</taxon>
        <taxon>Streptophyta</taxon>
        <taxon>Embryophyta</taxon>
        <taxon>Tracheophyta</taxon>
        <taxon>Spermatophyta</taxon>
        <taxon>Magnoliopsida</taxon>
        <taxon>Liliopsida</taxon>
        <taxon>Poales</taxon>
        <taxon>Poaceae</taxon>
        <taxon>BOP clade</taxon>
        <taxon>Oryzoideae</taxon>
        <taxon>Oryzeae</taxon>
        <taxon>Oryzinae</taxon>
        <taxon>Oryza</taxon>
    </lineage>
</organism>
<dbReference type="HOGENOM" id="CLU_2137394_0_0_1"/>
<dbReference type="AlphaFoldDB" id="A0A0E0AK96"/>
<dbReference type="Proteomes" id="UP000026961">
    <property type="component" value="Chromosome 7"/>
</dbReference>
<keyword evidence="3" id="KW-1185">Reference proteome</keyword>
<name>A0A0E0AK96_9ORYZ</name>
<dbReference type="Gramene" id="OGLUM07G15050.1">
    <property type="protein sequence ID" value="OGLUM07G15050.1"/>
    <property type="gene ID" value="OGLUM07G15050"/>
</dbReference>
<proteinExistence type="predicted"/>
<reference evidence="2" key="2">
    <citation type="submission" date="2018-05" db="EMBL/GenBank/DDBJ databases">
        <title>OgluRS3 (Oryza glumaepatula Reference Sequence Version 3).</title>
        <authorList>
            <person name="Zhang J."/>
            <person name="Kudrna D."/>
            <person name="Lee S."/>
            <person name="Talag J."/>
            <person name="Welchert J."/>
            <person name="Wing R.A."/>
        </authorList>
    </citation>
    <scope>NUCLEOTIDE SEQUENCE [LARGE SCALE GENOMIC DNA]</scope>
</reference>
<evidence type="ECO:0000313" key="3">
    <source>
        <dbReference type="Proteomes" id="UP000026961"/>
    </source>
</evidence>
<sequence length="113" mass="12407">MVHLMPNEGDRRHLLQLRSPSAITNPSLPGVPKTTAAHDTTGIDSGHLRRGDHLQQDRKEVLRISSCGCVGRRIAVHRRHRREGTPAGKLCGCCCFLPMPMTGGPCSISTYRI</sequence>
<feature type="region of interest" description="Disordered" evidence="1">
    <location>
        <begin position="20"/>
        <end position="54"/>
    </location>
</feature>
<dbReference type="EnsemblPlants" id="OGLUM07G15050.1">
    <property type="protein sequence ID" value="OGLUM07G15050.1"/>
    <property type="gene ID" value="OGLUM07G15050"/>
</dbReference>
<protein>
    <submittedName>
        <fullName evidence="2">Uncharacterized protein</fullName>
    </submittedName>
</protein>
<accession>A0A0E0AK96</accession>
<reference evidence="2" key="1">
    <citation type="submission" date="2015-04" db="UniProtKB">
        <authorList>
            <consortium name="EnsemblPlants"/>
        </authorList>
    </citation>
    <scope>IDENTIFICATION</scope>
</reference>